<keyword evidence="1" id="KW-0732">Signal</keyword>
<dbReference type="EMBL" id="GISG01107649">
    <property type="protein sequence ID" value="MBA4637994.1"/>
    <property type="molecule type" value="Transcribed_RNA"/>
</dbReference>
<dbReference type="AlphaFoldDB" id="A0A7C8ZA22"/>
<feature type="signal peptide" evidence="1">
    <location>
        <begin position="1"/>
        <end position="23"/>
    </location>
</feature>
<dbReference type="EMBL" id="GISG01107650">
    <property type="protein sequence ID" value="MBA4637995.1"/>
    <property type="molecule type" value="Transcribed_RNA"/>
</dbReference>
<organism evidence="2">
    <name type="scientific">Opuntia streptacantha</name>
    <name type="common">Prickly pear cactus</name>
    <name type="synonym">Opuntia cardona</name>
    <dbReference type="NCBI Taxonomy" id="393608"/>
    <lineage>
        <taxon>Eukaryota</taxon>
        <taxon>Viridiplantae</taxon>
        <taxon>Streptophyta</taxon>
        <taxon>Embryophyta</taxon>
        <taxon>Tracheophyta</taxon>
        <taxon>Spermatophyta</taxon>
        <taxon>Magnoliopsida</taxon>
        <taxon>eudicotyledons</taxon>
        <taxon>Gunneridae</taxon>
        <taxon>Pentapetalae</taxon>
        <taxon>Caryophyllales</taxon>
        <taxon>Cactineae</taxon>
        <taxon>Cactaceae</taxon>
        <taxon>Opuntioideae</taxon>
        <taxon>Opuntia</taxon>
    </lineage>
</organism>
<reference evidence="2" key="2">
    <citation type="submission" date="2020-07" db="EMBL/GenBank/DDBJ databases">
        <authorList>
            <person name="Vera ALvarez R."/>
            <person name="Arias-Moreno D.M."/>
            <person name="Jimenez-Jacinto V."/>
            <person name="Jimenez-Bremont J.F."/>
            <person name="Swaminathan K."/>
            <person name="Moose S.P."/>
            <person name="Guerrero-Gonzalez M.L."/>
            <person name="Marino-Ramirez L."/>
            <person name="Landsman D."/>
            <person name="Rodriguez-Kessler M."/>
            <person name="Delgado-Sanchez P."/>
        </authorList>
    </citation>
    <scope>NUCLEOTIDE SEQUENCE</scope>
    <source>
        <tissue evidence="2">Cladode</tissue>
    </source>
</reference>
<accession>A0A7C8ZA22</accession>
<protein>
    <recommendedName>
        <fullName evidence="3">Secreted protein</fullName>
    </recommendedName>
</protein>
<sequence>MRLSHSAIALACFWNFLVRSCSSEFHSLIISSTVFPVISEGSLGTDTVVVTVEAVPPLDATASEEDVCAPAVAELETDAETEVEDREPKLEPVVVAVVVVVVTEEASVVVLVIGRVKLGNELVVPEELVPVENPNPVEELVAAADEEAAAVAEVVDASANPVKDGADEAVAAARVDGAAPAEDA</sequence>
<name>A0A7C8ZA22_OPUST</name>
<reference evidence="2" key="1">
    <citation type="journal article" date="2013" name="J. Plant Res.">
        <title>Effect of fungi and light on seed germination of three Opuntia species from semiarid lands of central Mexico.</title>
        <authorList>
            <person name="Delgado-Sanchez P."/>
            <person name="Jimenez-Bremont J.F."/>
            <person name="Guerrero-Gonzalez Mde L."/>
            <person name="Flores J."/>
        </authorList>
    </citation>
    <scope>NUCLEOTIDE SEQUENCE</scope>
    <source>
        <tissue evidence="2">Cladode</tissue>
    </source>
</reference>
<evidence type="ECO:0000313" key="2">
    <source>
        <dbReference type="EMBL" id="MBA4637994.1"/>
    </source>
</evidence>
<proteinExistence type="predicted"/>
<evidence type="ECO:0008006" key="3">
    <source>
        <dbReference type="Google" id="ProtNLM"/>
    </source>
</evidence>
<feature type="chain" id="PRO_5036398451" description="Secreted protein" evidence="1">
    <location>
        <begin position="24"/>
        <end position="184"/>
    </location>
</feature>
<evidence type="ECO:0000256" key="1">
    <source>
        <dbReference type="SAM" id="SignalP"/>
    </source>
</evidence>